<dbReference type="Gene3D" id="1.10.10.10">
    <property type="entry name" value="Winged helix-like DNA-binding domain superfamily/Winged helix DNA-binding domain"/>
    <property type="match status" value="1"/>
</dbReference>
<name>A0ABY5J0L5_9BACT</name>
<sequence>MKLDKNIKKRIVNLYKKGIIRSQISLTLEVSESAMHNVIT</sequence>
<reference evidence="1" key="1">
    <citation type="submission" date="2022-07" db="EMBL/GenBank/DDBJ databases">
        <title>Complete genome of Mycoplasma caviae type strain G122.</title>
        <authorList>
            <person name="Spergser J."/>
        </authorList>
    </citation>
    <scope>NUCLEOTIDE SEQUENCE</scope>
    <source>
        <strain evidence="1">G122</strain>
    </source>
</reference>
<organism evidence="1 2">
    <name type="scientific">Mycoplasmopsis caviae</name>
    <dbReference type="NCBI Taxonomy" id="55603"/>
    <lineage>
        <taxon>Bacteria</taxon>
        <taxon>Bacillati</taxon>
        <taxon>Mycoplasmatota</taxon>
        <taxon>Mycoplasmoidales</taxon>
        <taxon>Metamycoplasmataceae</taxon>
        <taxon>Mycoplasmopsis</taxon>
    </lineage>
</organism>
<evidence type="ECO:0000313" key="1">
    <source>
        <dbReference type="EMBL" id="UUD35636.1"/>
    </source>
</evidence>
<dbReference type="InterPro" id="IPR036388">
    <property type="entry name" value="WH-like_DNA-bd_sf"/>
</dbReference>
<accession>A0ABY5J0L5</accession>
<dbReference type="RefSeq" id="WP_256553283.1">
    <property type="nucleotide sequence ID" value="NZ_CP101806.1"/>
</dbReference>
<evidence type="ECO:0008006" key="3">
    <source>
        <dbReference type="Google" id="ProtNLM"/>
    </source>
</evidence>
<keyword evidence="2" id="KW-1185">Reference proteome</keyword>
<dbReference type="EMBL" id="CP101806">
    <property type="protein sequence ID" value="UUD35636.1"/>
    <property type="molecule type" value="Genomic_DNA"/>
</dbReference>
<gene>
    <name evidence="1" type="ORF">NPA07_02070</name>
</gene>
<evidence type="ECO:0000313" key="2">
    <source>
        <dbReference type="Proteomes" id="UP001058569"/>
    </source>
</evidence>
<proteinExistence type="predicted"/>
<dbReference type="Proteomes" id="UP001058569">
    <property type="component" value="Chromosome"/>
</dbReference>
<protein>
    <recommendedName>
        <fullName evidence="3">Transposase</fullName>
    </recommendedName>
</protein>